<evidence type="ECO:0000313" key="8">
    <source>
        <dbReference type="Proteomes" id="UP000480548"/>
    </source>
</evidence>
<dbReference type="Proteomes" id="UP000480548">
    <property type="component" value="Unassembled WGS sequence"/>
</dbReference>
<sequence length="369" mass="40156">MSTTDARKLLAASRKSRRITSPYASYSLAGALFCNICSNTPIKSESLWDAHIASSQHKSNVAIRGGTVSTGKTNNHKRPAESPAIDNDSRNRRSGDDGQTASKRLKTAKSDVKNLALPVGFFDEDDDEDEEGIISTGEVIEPDDENSPPPPPPVQNTNQQQPTTALPSSSTKLPADFFSTTSTSKTKGAEGSLDDEWAAFQADIAEAEEEIAQPNATATANHTISAPALTTAQLQQEGEESASSLEARNARTIAEEEMEDARAALADFFDEQSSLEERVARLKERREMLRQVSTTAPTGMPPPPTQGIHRSNSVRSVTMGGMDDYSNPIPELQSEGSDDDYEDDDEMFLRRRLDQYIIGGLYDIPIYPV</sequence>
<proteinExistence type="predicted"/>
<reference evidence="7 8" key="1">
    <citation type="submission" date="2019-06" db="EMBL/GenBank/DDBJ databases">
        <authorList>
            <person name="Palmer J.M."/>
        </authorList>
    </citation>
    <scope>NUCLEOTIDE SEQUENCE [LARGE SCALE GENOMIC DNA]</scope>
    <source>
        <strain evidence="7 8">TWF703</strain>
    </source>
</reference>
<dbReference type="GO" id="GO:0005681">
    <property type="term" value="C:spliceosomal complex"/>
    <property type="evidence" value="ECO:0007669"/>
    <property type="project" value="InterPro"/>
</dbReference>
<evidence type="ECO:0000313" key="7">
    <source>
        <dbReference type="EMBL" id="KAF3119984.1"/>
    </source>
</evidence>
<dbReference type="EMBL" id="WIQZ01000162">
    <property type="protein sequence ID" value="KAF3119984.1"/>
    <property type="molecule type" value="Genomic_DNA"/>
</dbReference>
<evidence type="ECO:0000256" key="4">
    <source>
        <dbReference type="ARBA" id="ARBA00022833"/>
    </source>
</evidence>
<dbReference type="GO" id="GO:0044773">
    <property type="term" value="P:mitotic DNA damage checkpoint signaling"/>
    <property type="evidence" value="ECO:0007669"/>
    <property type="project" value="TreeGrafter"/>
</dbReference>
<evidence type="ECO:0008006" key="9">
    <source>
        <dbReference type="Google" id="ProtNLM"/>
    </source>
</evidence>
<organism evidence="7 8">
    <name type="scientific">Orbilia oligospora</name>
    <name type="common">Nematode-trapping fungus</name>
    <name type="synonym">Arthrobotrys oligospora</name>
    <dbReference type="NCBI Taxonomy" id="2813651"/>
    <lineage>
        <taxon>Eukaryota</taxon>
        <taxon>Fungi</taxon>
        <taxon>Dikarya</taxon>
        <taxon>Ascomycota</taxon>
        <taxon>Pezizomycotina</taxon>
        <taxon>Orbiliomycetes</taxon>
        <taxon>Orbiliales</taxon>
        <taxon>Orbiliaceae</taxon>
        <taxon>Orbilia</taxon>
    </lineage>
</organism>
<keyword evidence="5" id="KW-0539">Nucleus</keyword>
<accession>A0A7C8JFB6</accession>
<dbReference type="PANTHER" id="PTHR13278">
    <property type="entry name" value="ZINC FINGER PROTEIN 830"/>
    <property type="match status" value="1"/>
</dbReference>
<feature type="region of interest" description="Disordered" evidence="6">
    <location>
        <begin position="138"/>
        <end position="193"/>
    </location>
</feature>
<keyword evidence="3" id="KW-0863">Zinc-finger</keyword>
<gene>
    <name evidence="7" type="ORF">TWF703_002937</name>
</gene>
<comment type="subcellular location">
    <subcellularLocation>
        <location evidence="1">Nucleus</location>
    </subcellularLocation>
</comment>
<dbReference type="GO" id="GO:0033260">
    <property type="term" value="P:nuclear DNA replication"/>
    <property type="evidence" value="ECO:0007669"/>
    <property type="project" value="TreeGrafter"/>
</dbReference>
<feature type="compositionally biased region" description="Polar residues" evidence="6">
    <location>
        <begin position="233"/>
        <end position="246"/>
    </location>
</feature>
<comment type="caution">
    <text evidence="7">The sequence shown here is derived from an EMBL/GenBank/DDBJ whole genome shotgun (WGS) entry which is preliminary data.</text>
</comment>
<protein>
    <recommendedName>
        <fullName evidence="9">Coiled-coil domain-containing protein 16</fullName>
    </recommendedName>
</protein>
<feature type="region of interest" description="Disordered" evidence="6">
    <location>
        <begin position="233"/>
        <end position="252"/>
    </location>
</feature>
<dbReference type="AlphaFoldDB" id="A0A7C8JFB6"/>
<feature type="compositionally biased region" description="Low complexity" evidence="6">
    <location>
        <begin position="155"/>
        <end position="164"/>
    </location>
</feature>
<evidence type="ECO:0000256" key="5">
    <source>
        <dbReference type="ARBA" id="ARBA00023242"/>
    </source>
</evidence>
<dbReference type="GO" id="GO:0008270">
    <property type="term" value="F:zinc ion binding"/>
    <property type="evidence" value="ECO:0007669"/>
    <property type="project" value="UniProtKB-KW"/>
</dbReference>
<evidence type="ECO:0000256" key="3">
    <source>
        <dbReference type="ARBA" id="ARBA00022771"/>
    </source>
</evidence>
<dbReference type="GO" id="GO:0003676">
    <property type="term" value="F:nucleic acid binding"/>
    <property type="evidence" value="ECO:0007669"/>
    <property type="project" value="InterPro"/>
</dbReference>
<dbReference type="GO" id="GO:0033314">
    <property type="term" value="P:mitotic DNA replication checkpoint signaling"/>
    <property type="evidence" value="ECO:0007669"/>
    <property type="project" value="TreeGrafter"/>
</dbReference>
<feature type="compositionally biased region" description="Basic and acidic residues" evidence="6">
    <location>
        <begin position="87"/>
        <end position="96"/>
    </location>
</feature>
<feature type="region of interest" description="Disordered" evidence="6">
    <location>
        <begin position="56"/>
        <end position="106"/>
    </location>
</feature>
<dbReference type="InterPro" id="IPR040050">
    <property type="entry name" value="ZNF830-like"/>
</dbReference>
<evidence type="ECO:0000256" key="1">
    <source>
        <dbReference type="ARBA" id="ARBA00004123"/>
    </source>
</evidence>
<name>A0A7C8JFB6_ORBOL</name>
<feature type="region of interest" description="Disordered" evidence="6">
    <location>
        <begin position="292"/>
        <end position="342"/>
    </location>
</feature>
<keyword evidence="4" id="KW-0862">Zinc</keyword>
<dbReference type="PANTHER" id="PTHR13278:SF0">
    <property type="entry name" value="ZINC FINGER PROTEIN 830"/>
    <property type="match status" value="1"/>
</dbReference>
<evidence type="ECO:0000256" key="2">
    <source>
        <dbReference type="ARBA" id="ARBA00022723"/>
    </source>
</evidence>
<keyword evidence="2" id="KW-0479">Metal-binding</keyword>
<evidence type="ECO:0000256" key="6">
    <source>
        <dbReference type="SAM" id="MobiDB-lite"/>
    </source>
</evidence>